<dbReference type="AlphaFoldDB" id="A0A449BLU5"/>
<evidence type="ECO:0000256" key="2">
    <source>
        <dbReference type="SAM" id="Phobius"/>
    </source>
</evidence>
<protein>
    <submittedName>
        <fullName evidence="3">CIR protein PIR protein</fullName>
    </submittedName>
</protein>
<feature type="transmembrane region" description="Helical" evidence="2">
    <location>
        <begin position="652"/>
        <end position="672"/>
    </location>
</feature>
<reference evidence="3 4" key="1">
    <citation type="submission" date="2019-01" db="EMBL/GenBank/DDBJ databases">
        <authorList>
            <person name="Ramaprasad A."/>
        </authorList>
    </citation>
    <scope>NUCLEOTIDE SEQUENCE [LARGE SCALE GENOMIC DNA]</scope>
</reference>
<dbReference type="OrthoDB" id="373277at2759"/>
<evidence type="ECO:0000256" key="1">
    <source>
        <dbReference type="SAM" id="MobiDB-lite"/>
    </source>
</evidence>
<name>A0A449BLU5_PLAVN</name>
<keyword evidence="2" id="KW-0812">Transmembrane</keyword>
<feature type="compositionally biased region" description="Basic and acidic residues" evidence="1">
    <location>
        <begin position="457"/>
        <end position="469"/>
    </location>
</feature>
<dbReference type="InterPro" id="IPR006477">
    <property type="entry name" value="Yir_bir_cir"/>
</dbReference>
<accession>A0A449BLU5</accession>
<feature type="compositionally biased region" description="Polar residues" evidence="1">
    <location>
        <begin position="278"/>
        <end position="320"/>
    </location>
</feature>
<gene>
    <name evidence="3" type="ORF">PVVCY_0100080</name>
</gene>
<feature type="transmembrane region" description="Helical" evidence="2">
    <location>
        <begin position="572"/>
        <end position="592"/>
    </location>
</feature>
<feature type="region of interest" description="Disordered" evidence="1">
    <location>
        <begin position="263"/>
        <end position="544"/>
    </location>
</feature>
<feature type="compositionally biased region" description="Polar residues" evidence="1">
    <location>
        <begin position="471"/>
        <end position="503"/>
    </location>
</feature>
<keyword evidence="2" id="KW-1133">Transmembrane helix</keyword>
<organism evidence="3 4">
    <name type="scientific">Plasmodium vinckei vinckei</name>
    <dbReference type="NCBI Taxonomy" id="54757"/>
    <lineage>
        <taxon>Eukaryota</taxon>
        <taxon>Sar</taxon>
        <taxon>Alveolata</taxon>
        <taxon>Apicomplexa</taxon>
        <taxon>Aconoidasida</taxon>
        <taxon>Haemosporida</taxon>
        <taxon>Plasmodiidae</taxon>
        <taxon>Plasmodium</taxon>
        <taxon>Plasmodium (Vinckeia)</taxon>
    </lineage>
</organism>
<dbReference type="RefSeq" id="XP_037490001.1">
    <property type="nucleotide sequence ID" value="XM_037635014.1"/>
</dbReference>
<sequence>MMPIYNLKTNLQSYGQTLKMCKILLKGDSYFKGKDVDTTKINKEIPIKSYCYNDDCKTNGERINALTVYIYMEFKKSIRQTDYNTYDECLLMWISNILFRIHDKSNPKKVKTRYIDTITLNSAYEKYLKDHKVKLKYWEFFDSIKDLKEANLRYMAEFYKLLNRICKTIGDYKNNGAGSNNLSKYSKNCLTQYRSLYLSISECDSYLRLLNKLKGIYDDFRVSAIKENSSNNNLETNLKKLTKPNEEEMNAVRSFKQYKIPKKKCYSQKKKTDPPRPQASSQAAGSENKGNVEGTTQSVQKNGPNTSKGIDSGTGNTKDNANIEESGKKGSNSVTTKQIADSKSGIPSDGTGNENSNKGGAALGTGGPGNETDGGQSSVQNGQESSGGGTKDTKSVQGDVPDGQISNGTQGGENTSQEGTSDGSGSDTGNQGGDTGDDKGSTDNNPLNGGGEQGGQDDQKSQDGSRDSESGPGSEQNPTPNGSPTPQKHTSQTPSGTPHISSPSPDPKEQTTPFQSSQGTSGNQNSDRTNQEGPKKPVTSPVVKKENIGTELKGNVITEIGGEYVLKKYKKIGLSIIVILIPITLTILHKYLSSGWRKELKKKTNMKKVINSIGGKKQIQIIIKSSNQKKNTKKSINSVYGEKSPSLNIYKIMQADPVPFINLFFLLIFFVYKRKRDFIEL</sequence>
<dbReference type="GeneID" id="19962953"/>
<dbReference type="Pfam" id="PF06022">
    <property type="entry name" value="Cir_Bir_Yir"/>
    <property type="match status" value="1"/>
</dbReference>
<feature type="compositionally biased region" description="Polar residues" evidence="1">
    <location>
        <begin position="329"/>
        <end position="341"/>
    </location>
</feature>
<feature type="compositionally biased region" description="Polar residues" evidence="1">
    <location>
        <begin position="404"/>
        <end position="414"/>
    </location>
</feature>
<dbReference type="EMBL" id="LR215057">
    <property type="protein sequence ID" value="VEV54397.1"/>
    <property type="molecule type" value="Genomic_DNA"/>
</dbReference>
<feature type="compositionally biased region" description="Low complexity" evidence="1">
    <location>
        <begin position="515"/>
        <end position="526"/>
    </location>
</feature>
<evidence type="ECO:0000313" key="3">
    <source>
        <dbReference type="EMBL" id="VEV54397.1"/>
    </source>
</evidence>
<proteinExistence type="predicted"/>
<dbReference type="KEGG" id="pvv:PVVCY_0100080"/>
<dbReference type="Proteomes" id="UP000290582">
    <property type="component" value="Chromosome PVVCY_01"/>
</dbReference>
<feature type="compositionally biased region" description="Low complexity" evidence="1">
    <location>
        <begin position="415"/>
        <end position="429"/>
    </location>
</feature>
<keyword evidence="2" id="KW-0472">Membrane</keyword>
<evidence type="ECO:0000313" key="4">
    <source>
        <dbReference type="Proteomes" id="UP000290582"/>
    </source>
</evidence>
<dbReference type="VEuPathDB" id="PlasmoDB:PVVCY_0100080"/>